<dbReference type="Gene3D" id="3.40.50.720">
    <property type="entry name" value="NAD(P)-binding Rossmann-like Domain"/>
    <property type="match status" value="1"/>
</dbReference>
<dbReference type="InterPro" id="IPR036291">
    <property type="entry name" value="NAD(P)-bd_dom_sf"/>
</dbReference>
<reference evidence="4" key="1">
    <citation type="journal article" date="2022" name="Int. J. Syst. Evol. Microbiol.">
        <title>Anaeromyxobacter oryzae sp. nov., Anaeromyxobacter diazotrophicus sp. nov. and Anaeromyxobacter paludicola sp. nov., isolated from paddy soils.</title>
        <authorList>
            <person name="Itoh H."/>
            <person name="Xu Z."/>
            <person name="Mise K."/>
            <person name="Masuda Y."/>
            <person name="Ushijima N."/>
            <person name="Hayakawa C."/>
            <person name="Shiratori Y."/>
            <person name="Senoo K."/>
        </authorList>
    </citation>
    <scope>NUCLEOTIDE SEQUENCE [LARGE SCALE GENOMIC DNA]</scope>
    <source>
        <strain evidence="4">Red232</strain>
    </source>
</reference>
<dbReference type="PANTHER" id="PTHR43781">
    <property type="entry name" value="SACCHAROPINE DEHYDROGENASE"/>
    <property type="match status" value="1"/>
</dbReference>
<evidence type="ECO:0000313" key="3">
    <source>
        <dbReference type="EMBL" id="BDG05389.1"/>
    </source>
</evidence>
<accession>A0ABN6MWQ5</accession>
<dbReference type="Pfam" id="PF03435">
    <property type="entry name" value="Sacchrp_dh_NADP"/>
    <property type="match status" value="1"/>
</dbReference>
<feature type="domain" description="Saccharopine dehydrogenase NADP binding" evidence="2">
    <location>
        <begin position="2"/>
        <end position="117"/>
    </location>
</feature>
<dbReference type="Proteomes" id="UP001162891">
    <property type="component" value="Chromosome"/>
</dbReference>
<keyword evidence="4" id="KW-1185">Reference proteome</keyword>
<evidence type="ECO:0000259" key="2">
    <source>
        <dbReference type="Pfam" id="PF03435"/>
    </source>
</evidence>
<protein>
    <submittedName>
        <fullName evidence="3">Saccharopine dehydrogenase</fullName>
    </submittedName>
</protein>
<gene>
    <name evidence="3" type="ORF">AMOR_43850</name>
</gene>
<feature type="region of interest" description="Disordered" evidence="1">
    <location>
        <begin position="254"/>
        <end position="283"/>
    </location>
</feature>
<sequence length="336" mass="35440">MIYGAYGYTGALVAREAAARGLPVVLAGRDSERLVALSRELRVPWRAFPLTDPDAVRRGIEGSAAVLHCAGPFIRTWRAVAEACLDLRVHYLDVTGELPVFHGLAALGPHAERAGVMLLPGAGFDVVPSDCLAAHLVRRLPGARSLVIAFSGLGRMSIGTARTFMAHADLPGTLAGPAVRAFDFGDGPVPCVALPWGDLATAPRSTGVSQVSTYMAASVTERVLLRLAPRIAPFLRNPRVAELTAQLLARGAAGPDPAVRTRGRSRHYAEATDASGNTVAARQRGPDGYTLTALTAVEIARRVLAGEVRPGWQTPASAYGPDLVLAIPGVEREDVR</sequence>
<dbReference type="SUPFAM" id="SSF51735">
    <property type="entry name" value="NAD(P)-binding Rossmann-fold domains"/>
    <property type="match status" value="1"/>
</dbReference>
<proteinExistence type="predicted"/>
<evidence type="ECO:0000256" key="1">
    <source>
        <dbReference type="SAM" id="MobiDB-lite"/>
    </source>
</evidence>
<dbReference type="PANTHER" id="PTHR43781:SF1">
    <property type="entry name" value="SACCHAROPINE DEHYDROGENASE"/>
    <property type="match status" value="1"/>
</dbReference>
<name>A0ABN6MWQ5_9BACT</name>
<evidence type="ECO:0000313" key="4">
    <source>
        <dbReference type="Proteomes" id="UP001162891"/>
    </source>
</evidence>
<organism evidence="3 4">
    <name type="scientific">Anaeromyxobacter oryzae</name>
    <dbReference type="NCBI Taxonomy" id="2918170"/>
    <lineage>
        <taxon>Bacteria</taxon>
        <taxon>Pseudomonadati</taxon>
        <taxon>Myxococcota</taxon>
        <taxon>Myxococcia</taxon>
        <taxon>Myxococcales</taxon>
        <taxon>Cystobacterineae</taxon>
        <taxon>Anaeromyxobacteraceae</taxon>
        <taxon>Anaeromyxobacter</taxon>
    </lineage>
</organism>
<dbReference type="InterPro" id="IPR005097">
    <property type="entry name" value="Sacchrp_dh_NADP-bd"/>
</dbReference>
<dbReference type="EMBL" id="AP025591">
    <property type="protein sequence ID" value="BDG05389.1"/>
    <property type="molecule type" value="Genomic_DNA"/>
</dbReference>